<feature type="domain" description="Calcineurin-like phosphoesterase" evidence="5">
    <location>
        <begin position="5"/>
        <end position="191"/>
    </location>
</feature>
<dbReference type="InterPro" id="IPR004843">
    <property type="entry name" value="Calcineurin-like_PHP"/>
</dbReference>
<dbReference type="EMBL" id="JOKH01000001">
    <property type="protein sequence ID" value="KEQ19483.1"/>
    <property type="molecule type" value="Genomic_DNA"/>
</dbReference>
<dbReference type="Gene3D" id="3.60.21.10">
    <property type="match status" value="1"/>
</dbReference>
<reference evidence="6 7" key="1">
    <citation type="submission" date="2014-06" db="EMBL/GenBank/DDBJ databases">
        <title>Whole Genome Sequences of Three Symbiotic Endozoicomonas Bacteria.</title>
        <authorList>
            <person name="Neave M.J."/>
            <person name="Apprill A."/>
            <person name="Voolstra C.R."/>
        </authorList>
    </citation>
    <scope>NUCLEOTIDE SEQUENCE [LARGE SCALE GENOMIC DNA]</scope>
    <source>
        <strain evidence="6 7">DSM 25634</strain>
    </source>
</reference>
<protein>
    <recommendedName>
        <fullName evidence="5">Calcineurin-like phosphoesterase domain-containing protein</fullName>
    </recommendedName>
</protein>
<dbReference type="CDD" id="cd07402">
    <property type="entry name" value="MPP_GpdQ"/>
    <property type="match status" value="1"/>
</dbReference>
<name>A0A081NM10_9GAMM</name>
<evidence type="ECO:0000256" key="4">
    <source>
        <dbReference type="ARBA" id="ARBA00025742"/>
    </source>
</evidence>
<keyword evidence="3" id="KW-0408">Iron</keyword>
<evidence type="ECO:0000256" key="2">
    <source>
        <dbReference type="ARBA" id="ARBA00022801"/>
    </source>
</evidence>
<dbReference type="SUPFAM" id="SSF56300">
    <property type="entry name" value="Metallo-dependent phosphatases"/>
    <property type="match status" value="1"/>
</dbReference>
<dbReference type="InterPro" id="IPR029052">
    <property type="entry name" value="Metallo-depent_PP-like"/>
</dbReference>
<comment type="similarity">
    <text evidence="4">Belongs to the cyclic nucleotide phosphodiesterase class-III family.</text>
</comment>
<evidence type="ECO:0000313" key="7">
    <source>
        <dbReference type="Proteomes" id="UP000028073"/>
    </source>
</evidence>
<dbReference type="InterPro" id="IPR026575">
    <property type="entry name" value="GpdQ/CpdA-like"/>
</dbReference>
<organism evidence="6 7">
    <name type="scientific">Endozoicomonas numazuensis</name>
    <dbReference type="NCBI Taxonomy" id="1137799"/>
    <lineage>
        <taxon>Bacteria</taxon>
        <taxon>Pseudomonadati</taxon>
        <taxon>Pseudomonadota</taxon>
        <taxon>Gammaproteobacteria</taxon>
        <taxon>Oceanospirillales</taxon>
        <taxon>Endozoicomonadaceae</taxon>
        <taxon>Endozoicomonas</taxon>
    </lineage>
</organism>
<gene>
    <name evidence="6" type="ORF">GZ78_06005</name>
</gene>
<evidence type="ECO:0000256" key="1">
    <source>
        <dbReference type="ARBA" id="ARBA00022723"/>
    </source>
</evidence>
<dbReference type="GO" id="GO:0004112">
    <property type="term" value="F:cyclic-nucleotide phosphodiesterase activity"/>
    <property type="evidence" value="ECO:0007669"/>
    <property type="project" value="InterPro"/>
</dbReference>
<dbReference type="PANTHER" id="PTHR42988">
    <property type="entry name" value="PHOSPHOHYDROLASE"/>
    <property type="match status" value="1"/>
</dbReference>
<dbReference type="NCBIfam" id="NF008359">
    <property type="entry name" value="PRK11148.1"/>
    <property type="match status" value="1"/>
</dbReference>
<keyword evidence="2" id="KW-0378">Hydrolase</keyword>
<dbReference type="Pfam" id="PF00149">
    <property type="entry name" value="Metallophos"/>
    <property type="match status" value="1"/>
</dbReference>
<evidence type="ECO:0000313" key="6">
    <source>
        <dbReference type="EMBL" id="KEQ19483.1"/>
    </source>
</evidence>
<dbReference type="GO" id="GO:0046872">
    <property type="term" value="F:metal ion binding"/>
    <property type="evidence" value="ECO:0007669"/>
    <property type="project" value="UniProtKB-KW"/>
</dbReference>
<dbReference type="InterPro" id="IPR050884">
    <property type="entry name" value="CNP_phosphodiesterase-III"/>
</dbReference>
<proteinExistence type="inferred from homology"/>
<dbReference type="STRING" id="1137799.GZ78_06005"/>
<sequence length="260" mass="29553">MTGTRIIQLTDTHLFGSRDGRLMGADTNQSLQAVWEQIQSSSFNPDAILVTGDLTQDDSLESYQSLKTLLDTSDKPYLWTCGNHDVLTLMHQVSPEAMNPYLDLGSWQIIMMNSQIPGQIPGFLSSKELQLLSQHLSQNPDKHTLVAFHHPAYSIESQWLDNISLKNAEQFMNVIKPYPNVRVVLNGHIHQERDQFIQNVRFLSTPSTCVQFKPKCDNFMLDDRRPGYRELELMPDGSVNTRVIRLEGYSLELDLAANGY</sequence>
<keyword evidence="1" id="KW-0479">Metal-binding</keyword>
<dbReference type="AlphaFoldDB" id="A0A081NM10"/>
<keyword evidence="7" id="KW-1185">Reference proteome</keyword>
<evidence type="ECO:0000259" key="5">
    <source>
        <dbReference type="Pfam" id="PF00149"/>
    </source>
</evidence>
<dbReference type="PANTHER" id="PTHR42988:SF2">
    <property type="entry name" value="CYCLIC NUCLEOTIDE PHOSPHODIESTERASE CBUA0032-RELATED"/>
    <property type="match status" value="1"/>
</dbReference>
<comment type="caution">
    <text evidence="6">The sequence shown here is derived from an EMBL/GenBank/DDBJ whole genome shotgun (WGS) entry which is preliminary data.</text>
</comment>
<dbReference type="Proteomes" id="UP000028073">
    <property type="component" value="Unassembled WGS sequence"/>
</dbReference>
<accession>A0A081NM10</accession>
<dbReference type="OrthoDB" id="9784378at2"/>
<evidence type="ECO:0000256" key="3">
    <source>
        <dbReference type="ARBA" id="ARBA00023004"/>
    </source>
</evidence>
<dbReference type="eggNOG" id="COG1409">
    <property type="taxonomic scope" value="Bacteria"/>
</dbReference>